<dbReference type="KEGG" id="pmad:BAY61_18340"/>
<reference evidence="1 2" key="1">
    <citation type="submission" date="2016-10" db="EMBL/GenBank/DDBJ databases">
        <authorList>
            <person name="de Groot N.N."/>
        </authorList>
    </citation>
    <scope>NUCLEOTIDE SEQUENCE [LARGE SCALE GENOMIC DNA]</scope>
    <source>
        <strain evidence="1 2">CGMCC 4.5506</strain>
    </source>
</reference>
<organism evidence="1 2">
    <name type="scientific">Prauserella marina</name>
    <dbReference type="NCBI Taxonomy" id="530584"/>
    <lineage>
        <taxon>Bacteria</taxon>
        <taxon>Bacillati</taxon>
        <taxon>Actinomycetota</taxon>
        <taxon>Actinomycetes</taxon>
        <taxon>Pseudonocardiales</taxon>
        <taxon>Pseudonocardiaceae</taxon>
        <taxon>Prauserella</taxon>
    </lineage>
</organism>
<name>A0A222VRR1_9PSEU</name>
<proteinExistence type="predicted"/>
<accession>A0A222VRR1</accession>
<evidence type="ECO:0000313" key="2">
    <source>
        <dbReference type="Proteomes" id="UP000199494"/>
    </source>
</evidence>
<dbReference type="EMBL" id="FMZE01000010">
    <property type="protein sequence ID" value="SDD61770.1"/>
    <property type="molecule type" value="Genomic_DNA"/>
</dbReference>
<sequence length="105" mass="10764">MTEDGEACAAVISLDQLRFGVHSFSLSIVERLGESSAHGGAVEFESTGERVEVGRSSARACSIQGALRRSSLPVVGVSRTAKSPTSAASPVFSGQALVAASIRSL</sequence>
<protein>
    <submittedName>
        <fullName evidence="1">Uncharacterized protein</fullName>
    </submittedName>
</protein>
<gene>
    <name evidence="1" type="ORF">SAMN05421630_110226</name>
</gene>
<evidence type="ECO:0000313" key="1">
    <source>
        <dbReference type="EMBL" id="SDD61770.1"/>
    </source>
</evidence>
<keyword evidence="2" id="KW-1185">Reference proteome</keyword>
<dbReference type="Proteomes" id="UP000199494">
    <property type="component" value="Unassembled WGS sequence"/>
</dbReference>
<dbReference type="AlphaFoldDB" id="A0A222VRR1"/>